<sequence>MENAIILVIVLVVAGIAAVSTWNHFRGKGGGCCGGGGYRPRRKKLDHVVAEKTFLVEGMTCEHCKNRVEEAVNDLHGVSGRVNLKKGELTVSYAQPVDDQLIRQKVERAGYRLVGEKP</sequence>
<dbReference type="Pfam" id="PF00403">
    <property type="entry name" value="HMA"/>
    <property type="match status" value="1"/>
</dbReference>
<dbReference type="GO" id="GO:0046872">
    <property type="term" value="F:metal ion binding"/>
    <property type="evidence" value="ECO:0007669"/>
    <property type="project" value="UniProtKB-KW"/>
</dbReference>
<protein>
    <submittedName>
        <fullName evidence="3">Cation transporter</fullName>
    </submittedName>
</protein>
<proteinExistence type="predicted"/>
<evidence type="ECO:0000259" key="2">
    <source>
        <dbReference type="PROSITE" id="PS50846"/>
    </source>
</evidence>
<dbReference type="InterPro" id="IPR017969">
    <property type="entry name" value="Heavy-metal-associated_CS"/>
</dbReference>
<dbReference type="Gene3D" id="3.30.70.100">
    <property type="match status" value="1"/>
</dbReference>
<name>A0A9D2B6R7_9FIRM</name>
<evidence type="ECO:0000313" key="3">
    <source>
        <dbReference type="EMBL" id="HIX65380.1"/>
    </source>
</evidence>
<organism evidence="3 4">
    <name type="scientific">Candidatus Anaerotruncus excrementipullorum</name>
    <dbReference type="NCBI Taxonomy" id="2838465"/>
    <lineage>
        <taxon>Bacteria</taxon>
        <taxon>Bacillati</taxon>
        <taxon>Bacillota</taxon>
        <taxon>Clostridia</taxon>
        <taxon>Eubacteriales</taxon>
        <taxon>Oscillospiraceae</taxon>
        <taxon>Anaerotruncus</taxon>
    </lineage>
</organism>
<dbReference type="Proteomes" id="UP000886800">
    <property type="component" value="Unassembled WGS sequence"/>
</dbReference>
<dbReference type="InterPro" id="IPR036163">
    <property type="entry name" value="HMA_dom_sf"/>
</dbReference>
<dbReference type="AlphaFoldDB" id="A0A9D2B6R7"/>
<dbReference type="SUPFAM" id="SSF55008">
    <property type="entry name" value="HMA, heavy metal-associated domain"/>
    <property type="match status" value="1"/>
</dbReference>
<keyword evidence="1" id="KW-0479">Metal-binding</keyword>
<reference evidence="3" key="1">
    <citation type="journal article" date="2021" name="PeerJ">
        <title>Extensive microbial diversity within the chicken gut microbiome revealed by metagenomics and culture.</title>
        <authorList>
            <person name="Gilroy R."/>
            <person name="Ravi A."/>
            <person name="Getino M."/>
            <person name="Pursley I."/>
            <person name="Horton D.L."/>
            <person name="Alikhan N.F."/>
            <person name="Baker D."/>
            <person name="Gharbi K."/>
            <person name="Hall N."/>
            <person name="Watson M."/>
            <person name="Adriaenssens E.M."/>
            <person name="Foster-Nyarko E."/>
            <person name="Jarju S."/>
            <person name="Secka A."/>
            <person name="Antonio M."/>
            <person name="Oren A."/>
            <person name="Chaudhuri R.R."/>
            <person name="La Ragione R."/>
            <person name="Hildebrand F."/>
            <person name="Pallen M.J."/>
        </authorList>
    </citation>
    <scope>NUCLEOTIDE SEQUENCE</scope>
    <source>
        <strain evidence="3">CHK188-5543</strain>
    </source>
</reference>
<evidence type="ECO:0000256" key="1">
    <source>
        <dbReference type="ARBA" id="ARBA00022723"/>
    </source>
</evidence>
<dbReference type="PROSITE" id="PS50846">
    <property type="entry name" value="HMA_2"/>
    <property type="match status" value="1"/>
</dbReference>
<feature type="domain" description="HMA" evidence="2">
    <location>
        <begin position="50"/>
        <end position="114"/>
    </location>
</feature>
<gene>
    <name evidence="3" type="ORF">H9736_03940</name>
</gene>
<dbReference type="CDD" id="cd00371">
    <property type="entry name" value="HMA"/>
    <property type="match status" value="1"/>
</dbReference>
<reference evidence="3" key="2">
    <citation type="submission" date="2021-04" db="EMBL/GenBank/DDBJ databases">
        <authorList>
            <person name="Gilroy R."/>
        </authorList>
    </citation>
    <scope>NUCLEOTIDE SEQUENCE</scope>
    <source>
        <strain evidence="3">CHK188-5543</strain>
    </source>
</reference>
<accession>A0A9D2B6R7</accession>
<evidence type="ECO:0000313" key="4">
    <source>
        <dbReference type="Proteomes" id="UP000886800"/>
    </source>
</evidence>
<dbReference type="EMBL" id="DXES01000082">
    <property type="protein sequence ID" value="HIX65380.1"/>
    <property type="molecule type" value="Genomic_DNA"/>
</dbReference>
<dbReference type="InterPro" id="IPR006121">
    <property type="entry name" value="HMA_dom"/>
</dbReference>
<comment type="caution">
    <text evidence="3">The sequence shown here is derived from an EMBL/GenBank/DDBJ whole genome shotgun (WGS) entry which is preliminary data.</text>
</comment>
<dbReference type="PROSITE" id="PS01047">
    <property type="entry name" value="HMA_1"/>
    <property type="match status" value="1"/>
</dbReference>